<keyword evidence="2" id="KW-1185">Reference proteome</keyword>
<gene>
    <name evidence="1" type="ORF">V1525DRAFT_428899</name>
</gene>
<dbReference type="Proteomes" id="UP001433508">
    <property type="component" value="Unassembled WGS sequence"/>
</dbReference>
<reference evidence="2" key="1">
    <citation type="journal article" date="2024" name="Front. Bioeng. Biotechnol.">
        <title>Genome-scale model development and genomic sequencing of the oleaginous clade Lipomyces.</title>
        <authorList>
            <person name="Czajka J.J."/>
            <person name="Han Y."/>
            <person name="Kim J."/>
            <person name="Mondo S.J."/>
            <person name="Hofstad B.A."/>
            <person name="Robles A."/>
            <person name="Haridas S."/>
            <person name="Riley R."/>
            <person name="LaButti K."/>
            <person name="Pangilinan J."/>
            <person name="Andreopoulos W."/>
            <person name="Lipzen A."/>
            <person name="Yan J."/>
            <person name="Wang M."/>
            <person name="Ng V."/>
            <person name="Grigoriev I.V."/>
            <person name="Spatafora J.W."/>
            <person name="Magnuson J.K."/>
            <person name="Baker S.E."/>
            <person name="Pomraning K.R."/>
        </authorList>
    </citation>
    <scope>NUCLEOTIDE SEQUENCE [LARGE SCALE GENOMIC DNA]</scope>
    <source>
        <strain evidence="2">CBS 7786</strain>
    </source>
</reference>
<evidence type="ECO:0000313" key="2">
    <source>
        <dbReference type="Proteomes" id="UP001433508"/>
    </source>
</evidence>
<comment type="caution">
    <text evidence="1">The sequence shown here is derived from an EMBL/GenBank/DDBJ whole genome shotgun (WGS) entry which is preliminary data.</text>
</comment>
<proteinExistence type="predicted"/>
<sequence length="148" mass="16227">MTHSSGSLTGLTTREAIADALYRGVLGLDTNDFAMFKSALVEGKDTCFDLNGTILNGMDEINYKIFNFIGPLDTTHTVSNIRVDVKDGEDTASMTAYAVAQHYKPGEGCAPAARRLLTGGLYFIDLVRDSSDALWKIRKWTLKSIVTR</sequence>
<dbReference type="EMBL" id="MU971638">
    <property type="protein sequence ID" value="KAK9233732.1"/>
    <property type="molecule type" value="Genomic_DNA"/>
</dbReference>
<organism evidence="1 2">
    <name type="scientific">Lipomyces kononenkoae</name>
    <name type="common">Yeast</name>
    <dbReference type="NCBI Taxonomy" id="34357"/>
    <lineage>
        <taxon>Eukaryota</taxon>
        <taxon>Fungi</taxon>
        <taxon>Dikarya</taxon>
        <taxon>Ascomycota</taxon>
        <taxon>Saccharomycotina</taxon>
        <taxon>Lipomycetes</taxon>
        <taxon>Lipomycetales</taxon>
        <taxon>Lipomycetaceae</taxon>
        <taxon>Lipomyces</taxon>
    </lineage>
</organism>
<name>A0ACC3SPZ4_LIPKO</name>
<evidence type="ECO:0000313" key="1">
    <source>
        <dbReference type="EMBL" id="KAK9233732.1"/>
    </source>
</evidence>
<accession>A0ACC3SPZ4</accession>
<protein>
    <submittedName>
        <fullName evidence="1">SnoaL-like domain-containing protein</fullName>
    </submittedName>
</protein>